<dbReference type="SUPFAM" id="SSF50814">
    <property type="entry name" value="Lipocalins"/>
    <property type="match status" value="1"/>
</dbReference>
<dbReference type="Pfam" id="PF00061">
    <property type="entry name" value="Lipocalin"/>
    <property type="match status" value="1"/>
</dbReference>
<dbReference type="InterPro" id="IPR012674">
    <property type="entry name" value="Calycin"/>
</dbReference>
<keyword evidence="3" id="KW-1185">Reference proteome</keyword>
<name>A0A0P8XT92_DROAN</name>
<dbReference type="InterPro" id="IPR000566">
    <property type="entry name" value="Lipocln_cytosolic_FA-bd_dom"/>
</dbReference>
<dbReference type="AlphaFoldDB" id="A0A0P8XT92"/>
<accession>A0A0P8XT92</accession>
<reference evidence="2 3" key="1">
    <citation type="journal article" date="2007" name="Nature">
        <title>Evolution of genes and genomes on the Drosophila phylogeny.</title>
        <authorList>
            <consortium name="Drosophila 12 Genomes Consortium"/>
            <person name="Clark A.G."/>
            <person name="Eisen M.B."/>
            <person name="Smith D.R."/>
            <person name="Bergman C.M."/>
            <person name="Oliver B."/>
            <person name="Markow T.A."/>
            <person name="Kaufman T.C."/>
            <person name="Kellis M."/>
            <person name="Gelbart W."/>
            <person name="Iyer V.N."/>
            <person name="Pollard D.A."/>
            <person name="Sackton T.B."/>
            <person name="Larracuente A.M."/>
            <person name="Singh N.D."/>
            <person name="Abad J.P."/>
            <person name="Abt D.N."/>
            <person name="Adryan B."/>
            <person name="Aguade M."/>
            <person name="Akashi H."/>
            <person name="Anderson W.W."/>
            <person name="Aquadro C.F."/>
            <person name="Ardell D.H."/>
            <person name="Arguello R."/>
            <person name="Artieri C.G."/>
            <person name="Barbash D.A."/>
            <person name="Barker D."/>
            <person name="Barsanti P."/>
            <person name="Batterham P."/>
            <person name="Batzoglou S."/>
            <person name="Begun D."/>
            <person name="Bhutkar A."/>
            <person name="Blanco E."/>
            <person name="Bosak S.A."/>
            <person name="Bradley R.K."/>
            <person name="Brand A.D."/>
            <person name="Brent M.R."/>
            <person name="Brooks A.N."/>
            <person name="Brown R.H."/>
            <person name="Butlin R.K."/>
            <person name="Caggese C."/>
            <person name="Calvi B.R."/>
            <person name="Bernardo de Carvalho A."/>
            <person name="Caspi A."/>
            <person name="Castrezana S."/>
            <person name="Celniker S.E."/>
            <person name="Chang J.L."/>
            <person name="Chapple C."/>
            <person name="Chatterji S."/>
            <person name="Chinwalla A."/>
            <person name="Civetta A."/>
            <person name="Clifton S.W."/>
            <person name="Comeron J.M."/>
            <person name="Costello J.C."/>
            <person name="Coyne J.A."/>
            <person name="Daub J."/>
            <person name="David R.G."/>
            <person name="Delcher A.L."/>
            <person name="Delehaunty K."/>
            <person name="Do C.B."/>
            <person name="Ebling H."/>
            <person name="Edwards K."/>
            <person name="Eickbush T."/>
            <person name="Evans J.D."/>
            <person name="Filipski A."/>
            <person name="Findeiss S."/>
            <person name="Freyhult E."/>
            <person name="Fulton L."/>
            <person name="Fulton R."/>
            <person name="Garcia A.C."/>
            <person name="Gardiner A."/>
            <person name="Garfield D.A."/>
            <person name="Garvin B.E."/>
            <person name="Gibson G."/>
            <person name="Gilbert D."/>
            <person name="Gnerre S."/>
            <person name="Godfrey J."/>
            <person name="Good R."/>
            <person name="Gotea V."/>
            <person name="Gravely B."/>
            <person name="Greenberg A.J."/>
            <person name="Griffiths-Jones S."/>
            <person name="Gross S."/>
            <person name="Guigo R."/>
            <person name="Gustafson E.A."/>
            <person name="Haerty W."/>
            <person name="Hahn M.W."/>
            <person name="Halligan D.L."/>
            <person name="Halpern A.L."/>
            <person name="Halter G.M."/>
            <person name="Han M.V."/>
            <person name="Heger A."/>
            <person name="Hillier L."/>
            <person name="Hinrichs A.S."/>
            <person name="Holmes I."/>
            <person name="Hoskins R.A."/>
            <person name="Hubisz M.J."/>
            <person name="Hultmark D."/>
            <person name="Huntley M.A."/>
            <person name="Jaffe D.B."/>
            <person name="Jagadeeshan S."/>
            <person name="Jeck W.R."/>
            <person name="Johnson J."/>
            <person name="Jones C.D."/>
            <person name="Jordan W.C."/>
            <person name="Karpen G.H."/>
            <person name="Kataoka E."/>
            <person name="Keightley P.D."/>
            <person name="Kheradpour P."/>
            <person name="Kirkness E.F."/>
            <person name="Koerich L.B."/>
            <person name="Kristiansen K."/>
            <person name="Kudrna D."/>
            <person name="Kulathinal R.J."/>
            <person name="Kumar S."/>
            <person name="Kwok R."/>
            <person name="Lander E."/>
            <person name="Langley C.H."/>
            <person name="Lapoint R."/>
            <person name="Lazzaro B.P."/>
            <person name="Lee S.J."/>
            <person name="Levesque L."/>
            <person name="Li R."/>
            <person name="Lin C.F."/>
            <person name="Lin M.F."/>
            <person name="Lindblad-Toh K."/>
            <person name="Llopart A."/>
            <person name="Long M."/>
            <person name="Low L."/>
            <person name="Lozovsky E."/>
            <person name="Lu J."/>
            <person name="Luo M."/>
            <person name="Machado C.A."/>
            <person name="Makalowski W."/>
            <person name="Marzo M."/>
            <person name="Matsuda M."/>
            <person name="Matzkin L."/>
            <person name="McAllister B."/>
            <person name="McBride C.S."/>
            <person name="McKernan B."/>
            <person name="McKernan K."/>
            <person name="Mendez-Lago M."/>
            <person name="Minx P."/>
            <person name="Mollenhauer M.U."/>
            <person name="Montooth K."/>
            <person name="Mount S.M."/>
            <person name="Mu X."/>
            <person name="Myers E."/>
            <person name="Negre B."/>
            <person name="Newfeld S."/>
            <person name="Nielsen R."/>
            <person name="Noor M.A."/>
            <person name="O'Grady P."/>
            <person name="Pachter L."/>
            <person name="Papaceit M."/>
            <person name="Parisi M.J."/>
            <person name="Parisi M."/>
            <person name="Parts L."/>
            <person name="Pedersen J.S."/>
            <person name="Pesole G."/>
            <person name="Phillippy A.M."/>
            <person name="Ponting C.P."/>
            <person name="Pop M."/>
            <person name="Porcelli D."/>
            <person name="Powell J.R."/>
            <person name="Prohaska S."/>
            <person name="Pruitt K."/>
            <person name="Puig M."/>
            <person name="Quesneville H."/>
            <person name="Ram K.R."/>
            <person name="Rand D."/>
            <person name="Rasmussen M.D."/>
            <person name="Reed L.K."/>
            <person name="Reenan R."/>
            <person name="Reily A."/>
            <person name="Remington K.A."/>
            <person name="Rieger T.T."/>
            <person name="Ritchie M.G."/>
            <person name="Robin C."/>
            <person name="Rogers Y.H."/>
            <person name="Rohde C."/>
            <person name="Rozas J."/>
            <person name="Rubenfield M.J."/>
            <person name="Ruiz A."/>
            <person name="Russo S."/>
            <person name="Salzberg S.L."/>
            <person name="Sanchez-Gracia A."/>
            <person name="Saranga D.J."/>
            <person name="Sato H."/>
            <person name="Schaeffer S.W."/>
            <person name="Schatz M.C."/>
            <person name="Schlenke T."/>
            <person name="Schwartz R."/>
            <person name="Segarra C."/>
            <person name="Singh R.S."/>
            <person name="Sirot L."/>
            <person name="Sirota M."/>
            <person name="Sisneros N.B."/>
            <person name="Smith C.D."/>
            <person name="Smith T.F."/>
            <person name="Spieth J."/>
            <person name="Stage D.E."/>
            <person name="Stark A."/>
            <person name="Stephan W."/>
            <person name="Strausberg R.L."/>
            <person name="Strempel S."/>
            <person name="Sturgill D."/>
            <person name="Sutton G."/>
            <person name="Sutton G.G."/>
            <person name="Tao W."/>
            <person name="Teichmann S."/>
            <person name="Tobari Y.N."/>
            <person name="Tomimura Y."/>
            <person name="Tsolas J.M."/>
            <person name="Valente V.L."/>
            <person name="Venter E."/>
            <person name="Venter J.C."/>
            <person name="Vicario S."/>
            <person name="Vieira F.G."/>
            <person name="Vilella A.J."/>
            <person name="Villasante A."/>
            <person name="Walenz B."/>
            <person name="Wang J."/>
            <person name="Wasserman M."/>
            <person name="Watts T."/>
            <person name="Wilson D."/>
            <person name="Wilson R.K."/>
            <person name="Wing R.A."/>
            <person name="Wolfner M.F."/>
            <person name="Wong A."/>
            <person name="Wong G.K."/>
            <person name="Wu C.I."/>
            <person name="Wu G."/>
            <person name="Yamamoto D."/>
            <person name="Yang H.P."/>
            <person name="Yang S.P."/>
            <person name="Yorke J.A."/>
            <person name="Yoshida K."/>
            <person name="Zdobnov E."/>
            <person name="Zhang P."/>
            <person name="Zhang Y."/>
            <person name="Zimin A.V."/>
            <person name="Baldwin J."/>
            <person name="Abdouelleil A."/>
            <person name="Abdulkadir J."/>
            <person name="Abebe A."/>
            <person name="Abera B."/>
            <person name="Abreu J."/>
            <person name="Acer S.C."/>
            <person name="Aftuck L."/>
            <person name="Alexander A."/>
            <person name="An P."/>
            <person name="Anderson E."/>
            <person name="Anderson S."/>
            <person name="Arachi H."/>
            <person name="Azer M."/>
            <person name="Bachantsang P."/>
            <person name="Barry A."/>
            <person name="Bayul T."/>
            <person name="Berlin A."/>
            <person name="Bessette D."/>
            <person name="Bloom T."/>
            <person name="Blye J."/>
            <person name="Boguslavskiy L."/>
            <person name="Bonnet C."/>
            <person name="Boukhgalter B."/>
            <person name="Bourzgui I."/>
            <person name="Brown A."/>
            <person name="Cahill P."/>
            <person name="Channer S."/>
            <person name="Cheshatsang Y."/>
            <person name="Chuda L."/>
            <person name="Citroen M."/>
            <person name="Collymore A."/>
            <person name="Cooke P."/>
            <person name="Costello M."/>
            <person name="D'Aco K."/>
            <person name="Daza R."/>
            <person name="De Haan G."/>
            <person name="DeGray S."/>
            <person name="DeMaso C."/>
            <person name="Dhargay N."/>
            <person name="Dooley K."/>
            <person name="Dooley E."/>
            <person name="Doricent M."/>
            <person name="Dorje P."/>
            <person name="Dorjee K."/>
            <person name="Dupes A."/>
            <person name="Elong R."/>
            <person name="Falk J."/>
            <person name="Farina A."/>
            <person name="Faro S."/>
            <person name="Ferguson D."/>
            <person name="Fisher S."/>
            <person name="Foley C.D."/>
            <person name="Franke A."/>
            <person name="Friedrich D."/>
            <person name="Gadbois L."/>
            <person name="Gearin G."/>
            <person name="Gearin C.R."/>
            <person name="Giannoukos G."/>
            <person name="Goode T."/>
            <person name="Graham J."/>
            <person name="Grandbois E."/>
            <person name="Grewal S."/>
            <person name="Gyaltsen K."/>
            <person name="Hafez N."/>
            <person name="Hagos B."/>
            <person name="Hall J."/>
            <person name="Henson C."/>
            <person name="Hollinger A."/>
            <person name="Honan T."/>
            <person name="Huard M.D."/>
            <person name="Hughes L."/>
            <person name="Hurhula B."/>
            <person name="Husby M.E."/>
            <person name="Kamat A."/>
            <person name="Kanga B."/>
            <person name="Kashin S."/>
            <person name="Khazanovich D."/>
            <person name="Kisner P."/>
            <person name="Lance K."/>
            <person name="Lara M."/>
            <person name="Lee W."/>
            <person name="Lennon N."/>
            <person name="Letendre F."/>
            <person name="LeVine R."/>
            <person name="Lipovsky A."/>
            <person name="Liu X."/>
            <person name="Liu J."/>
            <person name="Liu S."/>
            <person name="Lokyitsang T."/>
            <person name="Lokyitsang Y."/>
            <person name="Lubonja R."/>
            <person name="Lui A."/>
            <person name="MacDonald P."/>
            <person name="Magnisalis V."/>
            <person name="Maru K."/>
            <person name="Matthews C."/>
            <person name="McCusker W."/>
            <person name="McDonough S."/>
            <person name="Mehta T."/>
            <person name="Meldrim J."/>
            <person name="Meneus L."/>
            <person name="Mihai O."/>
            <person name="Mihalev A."/>
            <person name="Mihova T."/>
            <person name="Mittelman R."/>
            <person name="Mlenga V."/>
            <person name="Montmayeur A."/>
            <person name="Mulrain L."/>
            <person name="Navidi A."/>
            <person name="Naylor J."/>
            <person name="Negash T."/>
            <person name="Nguyen T."/>
            <person name="Nguyen N."/>
            <person name="Nicol R."/>
            <person name="Norbu C."/>
            <person name="Norbu N."/>
            <person name="Novod N."/>
            <person name="O'Neill B."/>
            <person name="Osman S."/>
            <person name="Markiewicz E."/>
            <person name="Oyono O.L."/>
            <person name="Patti C."/>
            <person name="Phunkhang P."/>
            <person name="Pierre F."/>
            <person name="Priest M."/>
            <person name="Raghuraman S."/>
            <person name="Rege F."/>
            <person name="Reyes R."/>
            <person name="Rise C."/>
            <person name="Rogov P."/>
            <person name="Ross K."/>
            <person name="Ryan E."/>
            <person name="Settipalli S."/>
            <person name="Shea T."/>
            <person name="Sherpa N."/>
            <person name="Shi L."/>
            <person name="Shih D."/>
            <person name="Sparrow T."/>
            <person name="Spaulding J."/>
            <person name="Stalker J."/>
            <person name="Stange-Thomann N."/>
            <person name="Stavropoulos S."/>
            <person name="Stone C."/>
            <person name="Strader C."/>
            <person name="Tesfaye S."/>
            <person name="Thomson T."/>
            <person name="Thoulutsang Y."/>
            <person name="Thoulutsang D."/>
            <person name="Topham K."/>
            <person name="Topping I."/>
            <person name="Tsamla T."/>
            <person name="Vassiliev H."/>
            <person name="Vo A."/>
            <person name="Wangchuk T."/>
            <person name="Wangdi T."/>
            <person name="Weiand M."/>
            <person name="Wilkinson J."/>
            <person name="Wilson A."/>
            <person name="Yadav S."/>
            <person name="Young G."/>
            <person name="Yu Q."/>
            <person name="Zembek L."/>
            <person name="Zhong D."/>
            <person name="Zimmer A."/>
            <person name="Zwirko Z."/>
            <person name="Jaffe D.B."/>
            <person name="Alvarez P."/>
            <person name="Brockman W."/>
            <person name="Butler J."/>
            <person name="Chin C."/>
            <person name="Gnerre S."/>
            <person name="Grabherr M."/>
            <person name="Kleber M."/>
            <person name="Mauceli E."/>
            <person name="MacCallum I."/>
        </authorList>
    </citation>
    <scope>NUCLEOTIDE SEQUENCE [LARGE SCALE GENOMIC DNA]</scope>
    <source>
        <strain evidence="3">Tucson 14024-0371.13</strain>
    </source>
</reference>
<evidence type="ECO:0000313" key="3">
    <source>
        <dbReference type="Proteomes" id="UP000007801"/>
    </source>
</evidence>
<protein>
    <recommendedName>
        <fullName evidence="1">Lipocalin/cytosolic fatty-acid binding domain-containing protein</fullName>
    </recommendedName>
</protein>
<feature type="domain" description="Lipocalin/cytosolic fatty-acid binding" evidence="1">
    <location>
        <begin position="13"/>
        <end position="97"/>
    </location>
</feature>
<dbReference type="Proteomes" id="UP000007801">
    <property type="component" value="Unassembled WGS sequence"/>
</dbReference>
<proteinExistence type="predicted"/>
<dbReference type="Gene3D" id="2.40.128.20">
    <property type="match status" value="1"/>
</dbReference>
<evidence type="ECO:0000259" key="1">
    <source>
        <dbReference type="Pfam" id="PF00061"/>
    </source>
</evidence>
<organism evidence="2 3">
    <name type="scientific">Drosophila ananassae</name>
    <name type="common">Fruit fly</name>
    <dbReference type="NCBI Taxonomy" id="7217"/>
    <lineage>
        <taxon>Eukaryota</taxon>
        <taxon>Metazoa</taxon>
        <taxon>Ecdysozoa</taxon>
        <taxon>Arthropoda</taxon>
        <taxon>Hexapoda</taxon>
        <taxon>Insecta</taxon>
        <taxon>Pterygota</taxon>
        <taxon>Neoptera</taxon>
        <taxon>Endopterygota</taxon>
        <taxon>Diptera</taxon>
        <taxon>Brachycera</taxon>
        <taxon>Muscomorpha</taxon>
        <taxon>Ephydroidea</taxon>
        <taxon>Drosophilidae</taxon>
        <taxon>Drosophila</taxon>
        <taxon>Sophophora</taxon>
    </lineage>
</organism>
<sequence length="101" mass="11732">MLHRSMFLDVFKEKKKEQNKLSTCFPSQFPLLRMKEYTVIGTDNKDFVVYYKCNYFTVSKDHIELVNVYTREAKPSQGVLTGISEAFSKNGLDESKVLSFC</sequence>
<dbReference type="EMBL" id="CH902618">
    <property type="protein sequence ID" value="KPU77944.1"/>
    <property type="molecule type" value="Genomic_DNA"/>
</dbReference>
<gene>
    <name evidence="2" type="primary">Dana\GF26253</name>
    <name evidence="2" type="ORF">GF26253</name>
</gene>
<evidence type="ECO:0000313" key="2">
    <source>
        <dbReference type="EMBL" id="KPU77944.1"/>
    </source>
</evidence>
<dbReference type="InParanoid" id="A0A0P8XT92"/>